<dbReference type="EC" id="1.5.1.2" evidence="4 5"/>
<dbReference type="InterPro" id="IPR008927">
    <property type="entry name" value="6-PGluconate_DH-like_C_sf"/>
</dbReference>
<dbReference type="AlphaFoldDB" id="A0A937FZV0"/>
<comment type="similarity">
    <text evidence="1 4">Belongs to the pyrroline-5-carboxylate reductase family.</text>
</comment>
<dbReference type="NCBIfam" id="TIGR00112">
    <property type="entry name" value="proC"/>
    <property type="match status" value="1"/>
</dbReference>
<keyword evidence="3 4" id="KW-0560">Oxidoreductase</keyword>
<name>A0A937FZV0_9BACT</name>
<keyword evidence="4" id="KW-0641">Proline biosynthesis</keyword>
<keyword evidence="10" id="KW-1185">Reference proteome</keyword>
<gene>
    <name evidence="4 9" type="primary">proC</name>
    <name evidence="9" type="ORF">JMN32_17195</name>
</gene>
<feature type="domain" description="Pyrroline-5-carboxylate reductase catalytic N-terminal" evidence="7">
    <location>
        <begin position="5"/>
        <end position="97"/>
    </location>
</feature>
<comment type="function">
    <text evidence="4">Catalyzes the reduction of 1-pyrroline-5-carboxylate (PCA) to L-proline.</text>
</comment>
<accession>A0A937FZV0</accession>
<comment type="caution">
    <text evidence="9">The sequence shown here is derived from an EMBL/GenBank/DDBJ whole genome shotgun (WGS) entry which is preliminary data.</text>
</comment>
<dbReference type="PANTHER" id="PTHR11645">
    <property type="entry name" value="PYRROLINE-5-CARBOXYLATE REDUCTASE"/>
    <property type="match status" value="1"/>
</dbReference>
<dbReference type="InterPro" id="IPR000304">
    <property type="entry name" value="Pyrroline-COOH_reductase"/>
</dbReference>
<protein>
    <recommendedName>
        <fullName evidence="4 5">Pyrroline-5-carboxylate reductase</fullName>
        <shortName evidence="4">P5C reductase</shortName>
        <shortName evidence="4">P5CR</shortName>
        <ecNumber evidence="4 5">1.5.1.2</ecNumber>
    </recommendedName>
    <alternativeName>
        <fullName evidence="4">PCA reductase</fullName>
    </alternativeName>
</protein>
<evidence type="ECO:0000256" key="4">
    <source>
        <dbReference type="HAMAP-Rule" id="MF_01925"/>
    </source>
</evidence>
<dbReference type="FunFam" id="1.10.3730.10:FF:000001">
    <property type="entry name" value="Pyrroline-5-carboxylate reductase"/>
    <property type="match status" value="1"/>
</dbReference>
<dbReference type="SUPFAM" id="SSF51735">
    <property type="entry name" value="NAD(P)-binding Rossmann-fold domains"/>
    <property type="match status" value="1"/>
</dbReference>
<feature type="domain" description="Pyrroline-5-carboxylate reductase dimerisation" evidence="8">
    <location>
        <begin position="162"/>
        <end position="267"/>
    </location>
</feature>
<dbReference type="InterPro" id="IPR028939">
    <property type="entry name" value="P5C_Rdtase_cat_N"/>
</dbReference>
<dbReference type="PIRSF" id="PIRSF000193">
    <property type="entry name" value="Pyrrol-5-carb_rd"/>
    <property type="match status" value="1"/>
</dbReference>
<evidence type="ECO:0000259" key="7">
    <source>
        <dbReference type="Pfam" id="PF03807"/>
    </source>
</evidence>
<dbReference type="InterPro" id="IPR036291">
    <property type="entry name" value="NAD(P)-bd_dom_sf"/>
</dbReference>
<dbReference type="Proteomes" id="UP000614216">
    <property type="component" value="Unassembled WGS sequence"/>
</dbReference>
<dbReference type="SUPFAM" id="SSF48179">
    <property type="entry name" value="6-phosphogluconate dehydrogenase C-terminal domain-like"/>
    <property type="match status" value="1"/>
</dbReference>
<feature type="binding site" evidence="6">
    <location>
        <begin position="9"/>
        <end position="14"/>
    </location>
    <ligand>
        <name>NADP(+)</name>
        <dbReference type="ChEBI" id="CHEBI:58349"/>
    </ligand>
</feature>
<dbReference type="GO" id="GO:0005737">
    <property type="term" value="C:cytoplasm"/>
    <property type="evidence" value="ECO:0007669"/>
    <property type="project" value="UniProtKB-SubCell"/>
</dbReference>
<keyword evidence="2 4" id="KW-0521">NADP</keyword>
<dbReference type="Gene3D" id="1.10.3730.10">
    <property type="entry name" value="ProC C-terminal domain-like"/>
    <property type="match status" value="1"/>
</dbReference>
<proteinExistence type="inferred from homology"/>
<evidence type="ECO:0000313" key="10">
    <source>
        <dbReference type="Proteomes" id="UP000614216"/>
    </source>
</evidence>
<evidence type="ECO:0000313" key="9">
    <source>
        <dbReference type="EMBL" id="MBL6448057.1"/>
    </source>
</evidence>
<dbReference type="RefSeq" id="WP_202857595.1">
    <property type="nucleotide sequence ID" value="NZ_JAEUGD010000058.1"/>
</dbReference>
<dbReference type="Pfam" id="PF14748">
    <property type="entry name" value="P5CR_dimer"/>
    <property type="match status" value="1"/>
</dbReference>
<comment type="pathway">
    <text evidence="4">Amino-acid biosynthesis; L-proline biosynthesis; L-proline from L-glutamate 5-semialdehyde: step 1/1.</text>
</comment>
<dbReference type="Gene3D" id="3.40.50.720">
    <property type="entry name" value="NAD(P)-binding Rossmann-like Domain"/>
    <property type="match status" value="1"/>
</dbReference>
<dbReference type="EMBL" id="JAEUGD010000058">
    <property type="protein sequence ID" value="MBL6448057.1"/>
    <property type="molecule type" value="Genomic_DNA"/>
</dbReference>
<feature type="binding site" evidence="6">
    <location>
        <begin position="70"/>
        <end position="73"/>
    </location>
    <ligand>
        <name>NADP(+)</name>
        <dbReference type="ChEBI" id="CHEBI:58349"/>
    </ligand>
</feature>
<evidence type="ECO:0000256" key="1">
    <source>
        <dbReference type="ARBA" id="ARBA00005525"/>
    </source>
</evidence>
<comment type="catalytic activity">
    <reaction evidence="4">
        <text>L-proline + NAD(+) = (S)-1-pyrroline-5-carboxylate + NADH + 2 H(+)</text>
        <dbReference type="Rhea" id="RHEA:14105"/>
        <dbReference type="ChEBI" id="CHEBI:15378"/>
        <dbReference type="ChEBI" id="CHEBI:17388"/>
        <dbReference type="ChEBI" id="CHEBI:57540"/>
        <dbReference type="ChEBI" id="CHEBI:57945"/>
        <dbReference type="ChEBI" id="CHEBI:60039"/>
        <dbReference type="EC" id="1.5.1.2"/>
    </reaction>
</comment>
<keyword evidence="4" id="KW-0028">Amino-acid biosynthesis</keyword>
<evidence type="ECO:0000256" key="5">
    <source>
        <dbReference type="NCBIfam" id="TIGR00112"/>
    </source>
</evidence>
<dbReference type="Pfam" id="PF03807">
    <property type="entry name" value="F420_oxidored"/>
    <property type="match status" value="1"/>
</dbReference>
<dbReference type="InterPro" id="IPR029036">
    <property type="entry name" value="P5CR_dimer"/>
</dbReference>
<dbReference type="HAMAP" id="MF_01925">
    <property type="entry name" value="P5C_reductase"/>
    <property type="match status" value="1"/>
</dbReference>
<comment type="subcellular location">
    <subcellularLocation>
        <location evidence="4">Cytoplasm</location>
    </subcellularLocation>
</comment>
<dbReference type="GO" id="GO:0055129">
    <property type="term" value="P:L-proline biosynthetic process"/>
    <property type="evidence" value="ECO:0007669"/>
    <property type="project" value="UniProtKB-UniRule"/>
</dbReference>
<reference evidence="9" key="1">
    <citation type="submission" date="2021-01" db="EMBL/GenBank/DDBJ databases">
        <title>Fulvivirga kasyanovii gen. nov., sp nov., a novel member of the phylum Bacteroidetes isolated from seawater in a mussel farm.</title>
        <authorList>
            <person name="Zhao L.-H."/>
            <person name="Wang Z.-J."/>
        </authorList>
    </citation>
    <scope>NUCLEOTIDE SEQUENCE</scope>
    <source>
        <strain evidence="9">29W222</strain>
    </source>
</reference>
<sequence>MKQQTIAILGAGNLGLAIYKGLKKSGLLETNKLILTRRDISGLIGIKDPSVTITTENPKAVSEADIVILAVQPKQLKGLLQEVSPVLDPDKHMLISVITAVTIAEMEASLPGKFPIIRAMPNTAIAVLQSMTCIAYNELGKEKTGMVETIFNCVGKTLVIQEELMQSATVVCASGIAFWMRFIRATTQGGVQLGFDAEYAQEIAVQTCLGAASLLGENGGSHPETEIDKVTTPQGCTISGLNEMEHNGLSSALIKGLVKSYERINKMKETSK</sequence>
<feature type="binding site" evidence="6">
    <location>
        <position position="57"/>
    </location>
    <ligand>
        <name>NADPH</name>
        <dbReference type="ChEBI" id="CHEBI:57783"/>
    </ligand>
</feature>
<evidence type="ECO:0000256" key="2">
    <source>
        <dbReference type="ARBA" id="ARBA00022857"/>
    </source>
</evidence>
<evidence type="ECO:0000259" key="8">
    <source>
        <dbReference type="Pfam" id="PF14748"/>
    </source>
</evidence>
<dbReference type="PANTHER" id="PTHR11645:SF0">
    <property type="entry name" value="PYRROLINE-5-CARBOXYLATE REDUCTASE 3"/>
    <property type="match status" value="1"/>
</dbReference>
<evidence type="ECO:0000256" key="6">
    <source>
        <dbReference type="PIRSR" id="PIRSR000193-1"/>
    </source>
</evidence>
<keyword evidence="4" id="KW-0963">Cytoplasm</keyword>
<comment type="catalytic activity">
    <reaction evidence="4">
        <text>L-proline + NADP(+) = (S)-1-pyrroline-5-carboxylate + NADPH + 2 H(+)</text>
        <dbReference type="Rhea" id="RHEA:14109"/>
        <dbReference type="ChEBI" id="CHEBI:15378"/>
        <dbReference type="ChEBI" id="CHEBI:17388"/>
        <dbReference type="ChEBI" id="CHEBI:57783"/>
        <dbReference type="ChEBI" id="CHEBI:58349"/>
        <dbReference type="ChEBI" id="CHEBI:60039"/>
        <dbReference type="EC" id="1.5.1.2"/>
    </reaction>
</comment>
<dbReference type="GO" id="GO:0004735">
    <property type="term" value="F:pyrroline-5-carboxylate reductase activity"/>
    <property type="evidence" value="ECO:0007669"/>
    <property type="project" value="UniProtKB-UniRule"/>
</dbReference>
<organism evidence="9 10">
    <name type="scientific">Fulvivirga marina</name>
    <dbReference type="NCBI Taxonomy" id="2494733"/>
    <lineage>
        <taxon>Bacteria</taxon>
        <taxon>Pseudomonadati</taxon>
        <taxon>Bacteroidota</taxon>
        <taxon>Cytophagia</taxon>
        <taxon>Cytophagales</taxon>
        <taxon>Fulvivirgaceae</taxon>
        <taxon>Fulvivirga</taxon>
    </lineage>
</organism>
<evidence type="ECO:0000256" key="3">
    <source>
        <dbReference type="ARBA" id="ARBA00023002"/>
    </source>
</evidence>